<feature type="chain" id="PRO_5033054399" evidence="2">
    <location>
        <begin position="32"/>
        <end position="173"/>
    </location>
</feature>
<dbReference type="RefSeq" id="WP_185674967.1">
    <property type="nucleotide sequence ID" value="NZ_JACHVB010000020.1"/>
</dbReference>
<dbReference type="InterPro" id="IPR036249">
    <property type="entry name" value="Thioredoxin-like_sf"/>
</dbReference>
<accession>A0A842HC41</accession>
<feature type="signal peptide" evidence="2">
    <location>
        <begin position="1"/>
        <end position="31"/>
    </location>
</feature>
<dbReference type="Proteomes" id="UP000546464">
    <property type="component" value="Unassembled WGS sequence"/>
</dbReference>
<dbReference type="EMBL" id="JACHVB010000020">
    <property type="protein sequence ID" value="MBC2593982.1"/>
    <property type="molecule type" value="Genomic_DNA"/>
</dbReference>
<dbReference type="AlphaFoldDB" id="A0A842HC41"/>
<keyword evidence="1 2" id="KW-0732">Signal</keyword>
<dbReference type="Gene3D" id="3.40.30.10">
    <property type="entry name" value="Glutaredoxin"/>
    <property type="match status" value="1"/>
</dbReference>
<dbReference type="InterPro" id="IPR013766">
    <property type="entry name" value="Thioredoxin_domain"/>
</dbReference>
<gene>
    <name evidence="4" type="ORF">H5P28_06875</name>
</gene>
<organism evidence="4 5">
    <name type="scientific">Ruficoccus amylovorans</name>
    <dbReference type="NCBI Taxonomy" id="1804625"/>
    <lineage>
        <taxon>Bacteria</taxon>
        <taxon>Pseudomonadati</taxon>
        <taxon>Verrucomicrobiota</taxon>
        <taxon>Opitutia</taxon>
        <taxon>Puniceicoccales</taxon>
        <taxon>Cerasicoccaceae</taxon>
        <taxon>Ruficoccus</taxon>
    </lineage>
</organism>
<comment type="caution">
    <text evidence="4">The sequence shown here is derived from an EMBL/GenBank/DDBJ whole genome shotgun (WGS) entry which is preliminary data.</text>
</comment>
<name>A0A842HC41_9BACT</name>
<evidence type="ECO:0000259" key="3">
    <source>
        <dbReference type="PROSITE" id="PS51352"/>
    </source>
</evidence>
<dbReference type="InterPro" id="IPR051099">
    <property type="entry name" value="AGR/TXD"/>
</dbReference>
<protein>
    <submittedName>
        <fullName evidence="4">Thioredoxin family protein</fullName>
    </submittedName>
</protein>
<dbReference type="PROSITE" id="PS51257">
    <property type="entry name" value="PROKAR_LIPOPROTEIN"/>
    <property type="match status" value="1"/>
</dbReference>
<dbReference type="PANTHER" id="PTHR15337">
    <property type="entry name" value="ANTERIOR GRADIENT PROTEIN-RELATED"/>
    <property type="match status" value="1"/>
</dbReference>
<keyword evidence="5" id="KW-1185">Reference proteome</keyword>
<evidence type="ECO:0000256" key="1">
    <source>
        <dbReference type="ARBA" id="ARBA00022729"/>
    </source>
</evidence>
<evidence type="ECO:0000313" key="4">
    <source>
        <dbReference type="EMBL" id="MBC2593982.1"/>
    </source>
</evidence>
<dbReference type="PANTHER" id="PTHR15337:SF11">
    <property type="entry name" value="THIOREDOXIN DOMAIN-CONTAINING PROTEIN"/>
    <property type="match status" value="1"/>
</dbReference>
<dbReference type="SUPFAM" id="SSF52833">
    <property type="entry name" value="Thioredoxin-like"/>
    <property type="match status" value="1"/>
</dbReference>
<evidence type="ECO:0000256" key="2">
    <source>
        <dbReference type="SAM" id="SignalP"/>
    </source>
</evidence>
<proteinExistence type="predicted"/>
<feature type="domain" description="Thioredoxin" evidence="3">
    <location>
        <begin position="33"/>
        <end position="172"/>
    </location>
</feature>
<dbReference type="PROSITE" id="PS51352">
    <property type="entry name" value="THIOREDOXIN_2"/>
    <property type="match status" value="1"/>
</dbReference>
<reference evidence="4 5" key="1">
    <citation type="submission" date="2020-07" db="EMBL/GenBank/DDBJ databases">
        <authorList>
            <person name="Feng X."/>
        </authorList>
    </citation>
    <scope>NUCLEOTIDE SEQUENCE [LARGE SCALE GENOMIC DNA]</scope>
    <source>
        <strain evidence="4 5">JCM31066</strain>
    </source>
</reference>
<dbReference type="Pfam" id="PF13899">
    <property type="entry name" value="Thioredoxin_7"/>
    <property type="match status" value="1"/>
</dbReference>
<sequence>MKNILLRTSLFAGLLTALVACSDFGSSKAEAMIIPPTKISMTDQPGVPAGWVTDYKAALELAKKENRPVLIDFTGSDWCGWCIKLDRETFSKEAFKTYAKDNLVLLYLDFPNEKPQDAALKQQNVKLKGEYGVRGFPTMVLLSPDGKKIWQNGGYLAGGPDALISAINKATGK</sequence>
<evidence type="ECO:0000313" key="5">
    <source>
        <dbReference type="Proteomes" id="UP000546464"/>
    </source>
</evidence>